<gene>
    <name evidence="2" type="ORF">A3A34_02635</name>
</gene>
<name>A0A1F6EN02_9BACT</name>
<feature type="compositionally biased region" description="Basic and acidic residues" evidence="1">
    <location>
        <begin position="11"/>
        <end position="25"/>
    </location>
</feature>
<organism evidence="2 3">
    <name type="scientific">Candidatus Kaiserbacteria bacterium RIFCSPLOWO2_01_FULL_50_24</name>
    <dbReference type="NCBI Taxonomy" id="1798507"/>
    <lineage>
        <taxon>Bacteria</taxon>
        <taxon>Candidatus Kaiseribacteriota</taxon>
    </lineage>
</organism>
<sequence length="70" mass="7642">MHPPAKKKKHGEAERGEGGRAESARRGRCRVGTRAERTKESQVTTHAERAKSVALRLEIGSSGAVYSQKI</sequence>
<feature type="compositionally biased region" description="Basic and acidic residues" evidence="1">
    <location>
        <begin position="33"/>
        <end position="49"/>
    </location>
</feature>
<dbReference type="Proteomes" id="UP000178587">
    <property type="component" value="Unassembled WGS sequence"/>
</dbReference>
<evidence type="ECO:0000256" key="1">
    <source>
        <dbReference type="SAM" id="MobiDB-lite"/>
    </source>
</evidence>
<reference evidence="2 3" key="1">
    <citation type="journal article" date="2016" name="Nat. Commun.">
        <title>Thousands of microbial genomes shed light on interconnected biogeochemical processes in an aquifer system.</title>
        <authorList>
            <person name="Anantharaman K."/>
            <person name="Brown C.T."/>
            <person name="Hug L.A."/>
            <person name="Sharon I."/>
            <person name="Castelle C.J."/>
            <person name="Probst A.J."/>
            <person name="Thomas B.C."/>
            <person name="Singh A."/>
            <person name="Wilkins M.J."/>
            <person name="Karaoz U."/>
            <person name="Brodie E.L."/>
            <person name="Williams K.H."/>
            <person name="Hubbard S.S."/>
            <person name="Banfield J.F."/>
        </authorList>
    </citation>
    <scope>NUCLEOTIDE SEQUENCE [LARGE SCALE GENOMIC DNA]</scope>
</reference>
<proteinExistence type="predicted"/>
<feature type="compositionally biased region" description="Basic residues" evidence="1">
    <location>
        <begin position="1"/>
        <end position="10"/>
    </location>
</feature>
<evidence type="ECO:0000313" key="2">
    <source>
        <dbReference type="EMBL" id="OGG75017.1"/>
    </source>
</evidence>
<accession>A0A1F6EN02</accession>
<dbReference type="EMBL" id="MFLU01000009">
    <property type="protein sequence ID" value="OGG75017.1"/>
    <property type="molecule type" value="Genomic_DNA"/>
</dbReference>
<feature type="region of interest" description="Disordered" evidence="1">
    <location>
        <begin position="1"/>
        <end position="49"/>
    </location>
</feature>
<dbReference type="AlphaFoldDB" id="A0A1F6EN02"/>
<protein>
    <submittedName>
        <fullName evidence="2">Uncharacterized protein</fullName>
    </submittedName>
</protein>
<evidence type="ECO:0000313" key="3">
    <source>
        <dbReference type="Proteomes" id="UP000178587"/>
    </source>
</evidence>
<comment type="caution">
    <text evidence="2">The sequence shown here is derived from an EMBL/GenBank/DDBJ whole genome shotgun (WGS) entry which is preliminary data.</text>
</comment>